<dbReference type="Gene3D" id="1.10.10.10">
    <property type="entry name" value="Winged helix-like DNA-binding domain superfamily/Winged helix DNA-binding domain"/>
    <property type="match status" value="1"/>
</dbReference>
<evidence type="ECO:0000256" key="3">
    <source>
        <dbReference type="ARBA" id="ARBA00022629"/>
    </source>
</evidence>
<dbReference type="Pfam" id="PF00480">
    <property type="entry name" value="ROK"/>
    <property type="match status" value="1"/>
</dbReference>
<evidence type="ECO:0000313" key="4">
    <source>
        <dbReference type="EMBL" id="HIV23799.1"/>
    </source>
</evidence>
<comment type="caution">
    <text evidence="4">The sequence shown here is derived from an EMBL/GenBank/DDBJ whole genome shotgun (WGS) entry which is preliminary data.</text>
</comment>
<dbReference type="InterPro" id="IPR036390">
    <property type="entry name" value="WH_DNA-bd_sf"/>
</dbReference>
<dbReference type="PANTHER" id="PTHR18964">
    <property type="entry name" value="ROK (REPRESSOR, ORF, KINASE) FAMILY"/>
    <property type="match status" value="1"/>
</dbReference>
<evidence type="ECO:0000256" key="1">
    <source>
        <dbReference type="ARBA" id="ARBA00002486"/>
    </source>
</evidence>
<dbReference type="AlphaFoldDB" id="A0A9D1T8J5"/>
<proteinExistence type="inferred from homology"/>
<reference evidence="4" key="1">
    <citation type="submission" date="2020-10" db="EMBL/GenBank/DDBJ databases">
        <authorList>
            <person name="Gilroy R."/>
        </authorList>
    </citation>
    <scope>NUCLEOTIDE SEQUENCE</scope>
    <source>
        <strain evidence="4">ChiBcec6-7307</strain>
    </source>
</reference>
<evidence type="ECO:0000256" key="2">
    <source>
        <dbReference type="ARBA" id="ARBA00006479"/>
    </source>
</evidence>
<dbReference type="Gene3D" id="3.30.420.40">
    <property type="match status" value="2"/>
</dbReference>
<dbReference type="InterPro" id="IPR036388">
    <property type="entry name" value="WH-like_DNA-bd_sf"/>
</dbReference>
<dbReference type="InterPro" id="IPR043129">
    <property type="entry name" value="ATPase_NBD"/>
</dbReference>
<name>A0A9D1T8J5_9FIRM</name>
<dbReference type="EMBL" id="DVOS01000062">
    <property type="protein sequence ID" value="HIV23799.1"/>
    <property type="molecule type" value="Genomic_DNA"/>
</dbReference>
<organism evidence="4 5">
    <name type="scientific">Candidatus Merdiplasma excrementigallinarum</name>
    <dbReference type="NCBI Taxonomy" id="2840864"/>
    <lineage>
        <taxon>Bacteria</taxon>
        <taxon>Bacillati</taxon>
        <taxon>Bacillota</taxon>
        <taxon>Clostridia</taxon>
        <taxon>Lachnospirales</taxon>
        <taxon>Lachnospiraceae</taxon>
        <taxon>Lachnospiraceae incertae sedis</taxon>
        <taxon>Candidatus Merdiplasma</taxon>
    </lineage>
</organism>
<dbReference type="SUPFAM" id="SSF53067">
    <property type="entry name" value="Actin-like ATPase domain"/>
    <property type="match status" value="1"/>
</dbReference>
<comment type="function">
    <text evidence="1">Transcriptional repressor of xylose-utilizing enzymes.</text>
</comment>
<accession>A0A9D1T8J5</accession>
<protein>
    <submittedName>
        <fullName evidence="4">ROK family transcriptional regulator</fullName>
    </submittedName>
</protein>
<reference evidence="4" key="2">
    <citation type="journal article" date="2021" name="PeerJ">
        <title>Extensive microbial diversity within the chicken gut microbiome revealed by metagenomics and culture.</title>
        <authorList>
            <person name="Gilroy R."/>
            <person name="Ravi A."/>
            <person name="Getino M."/>
            <person name="Pursley I."/>
            <person name="Horton D.L."/>
            <person name="Alikhan N.F."/>
            <person name="Baker D."/>
            <person name="Gharbi K."/>
            <person name="Hall N."/>
            <person name="Watson M."/>
            <person name="Adriaenssens E.M."/>
            <person name="Foster-Nyarko E."/>
            <person name="Jarju S."/>
            <person name="Secka A."/>
            <person name="Antonio M."/>
            <person name="Oren A."/>
            <person name="Chaudhuri R.R."/>
            <person name="La Ragione R."/>
            <person name="Hildebrand F."/>
            <person name="Pallen M.J."/>
        </authorList>
    </citation>
    <scope>NUCLEOTIDE SEQUENCE</scope>
    <source>
        <strain evidence="4">ChiBcec6-7307</strain>
    </source>
</reference>
<dbReference type="CDD" id="cd24059">
    <property type="entry name" value="ASKHA_NBD_ROK_TM1224-like"/>
    <property type="match status" value="1"/>
</dbReference>
<sequence>MKKLGVNRDNQKKTNRGLILRLIATEQCTSRVDLARMTGLTKAAISQIVNELIDLDYLVETQKEQSADLGRKPVGLDISPNAPHYAGIQIFREGCRAVLCDMKARILKSEVIWRRWQEKEDLVASVYALLDHMLENEENVAGIGIASIGPVKVKEGIIAHPLYFNNIGDIEIRRMVQERYGLPAFFDHDNQSAVQAEHLFGNGRGYQDVLLVSVSTGVGCGILVDGKRVHSYTGYAPEIGHISIDYDGPQCICGNAGCLESYLNSVSLMRRFRGATGLDLSYRDFCGRYEDPRIDEIMRDIIRKFSCGLLSVLNVLNSQIVLLSMDCNYWPDCYVEMLEQEINRKKFGNQEMLVPVRKAYFREMTQAVGAASNVISQVFKGELL</sequence>
<dbReference type="PANTHER" id="PTHR18964:SF149">
    <property type="entry name" value="BIFUNCTIONAL UDP-N-ACETYLGLUCOSAMINE 2-EPIMERASE_N-ACETYLMANNOSAMINE KINASE"/>
    <property type="match status" value="1"/>
</dbReference>
<keyword evidence="3" id="KW-0119">Carbohydrate metabolism</keyword>
<dbReference type="GO" id="GO:0042732">
    <property type="term" value="P:D-xylose metabolic process"/>
    <property type="evidence" value="ECO:0007669"/>
    <property type="project" value="UniProtKB-KW"/>
</dbReference>
<comment type="similarity">
    <text evidence="2">Belongs to the ROK (NagC/XylR) family.</text>
</comment>
<dbReference type="InterPro" id="IPR000600">
    <property type="entry name" value="ROK"/>
</dbReference>
<gene>
    <name evidence="4" type="ORF">IAC80_07635</name>
</gene>
<evidence type="ECO:0000313" key="5">
    <source>
        <dbReference type="Proteomes" id="UP000886889"/>
    </source>
</evidence>
<dbReference type="Proteomes" id="UP000886889">
    <property type="component" value="Unassembled WGS sequence"/>
</dbReference>
<dbReference type="SUPFAM" id="SSF46785">
    <property type="entry name" value="Winged helix' DNA-binding domain"/>
    <property type="match status" value="1"/>
</dbReference>
<keyword evidence="3" id="KW-0859">Xylose metabolism</keyword>